<dbReference type="OrthoDB" id="9811471at2"/>
<dbReference type="RefSeq" id="WP_119752075.1">
    <property type="nucleotide sequence ID" value="NZ_QZCG01000022.1"/>
</dbReference>
<comment type="caution">
    <text evidence="2">The sequence shown here is derived from an EMBL/GenBank/DDBJ whole genome shotgun (WGS) entry which is preliminary data.</text>
</comment>
<keyword evidence="3" id="KW-1185">Reference proteome</keyword>
<evidence type="ECO:0000313" key="3">
    <source>
        <dbReference type="Proteomes" id="UP000284202"/>
    </source>
</evidence>
<dbReference type="Proteomes" id="UP000284202">
    <property type="component" value="Unassembled WGS sequence"/>
</dbReference>
<dbReference type="EMBL" id="QZCG01000022">
    <property type="protein sequence ID" value="RJE81977.1"/>
    <property type="molecule type" value="Genomic_DNA"/>
</dbReference>
<gene>
    <name evidence="2" type="ORF">D3P04_22250</name>
</gene>
<dbReference type="InterPro" id="IPR036928">
    <property type="entry name" value="AS_sf"/>
</dbReference>
<dbReference type="PANTHER" id="PTHR11895:SF176">
    <property type="entry name" value="AMIDASE AMID-RELATED"/>
    <property type="match status" value="1"/>
</dbReference>
<dbReference type="SUPFAM" id="SSF75304">
    <property type="entry name" value="Amidase signature (AS) enzymes"/>
    <property type="match status" value="1"/>
</dbReference>
<dbReference type="PANTHER" id="PTHR11895">
    <property type="entry name" value="TRANSAMIDASE"/>
    <property type="match status" value="1"/>
</dbReference>
<dbReference type="InterPro" id="IPR023631">
    <property type="entry name" value="Amidase_dom"/>
</dbReference>
<evidence type="ECO:0000313" key="2">
    <source>
        <dbReference type="EMBL" id="RJE81977.1"/>
    </source>
</evidence>
<dbReference type="InterPro" id="IPR000120">
    <property type="entry name" value="Amidase"/>
</dbReference>
<dbReference type="InterPro" id="IPR020556">
    <property type="entry name" value="Amidase_CS"/>
</dbReference>
<accession>A0A418SM59</accession>
<reference evidence="3" key="1">
    <citation type="submission" date="2018-09" db="EMBL/GenBank/DDBJ databases">
        <title>Acidovorax cavernicola nov. sp. isolated from Gruta de las Maravillas (Aracena, Spain).</title>
        <authorList>
            <person name="Jurado V."/>
            <person name="Gutierrez-Patricio S."/>
            <person name="Gonzalez-Pimentel J.L."/>
            <person name="Miller A.Z."/>
            <person name="Laiz L."/>
            <person name="Saiz-Jimenez C."/>
        </authorList>
    </citation>
    <scope>NUCLEOTIDE SEQUENCE [LARGE SCALE GENOMIC DNA]</scope>
    <source>
        <strain evidence="3">1011MAR3C25</strain>
    </source>
</reference>
<dbReference type="AlphaFoldDB" id="A0A418SM59"/>
<dbReference type="Pfam" id="PF01425">
    <property type="entry name" value="Amidase"/>
    <property type="match status" value="1"/>
</dbReference>
<dbReference type="GO" id="GO:0003824">
    <property type="term" value="F:catalytic activity"/>
    <property type="evidence" value="ECO:0007669"/>
    <property type="project" value="InterPro"/>
</dbReference>
<evidence type="ECO:0000259" key="1">
    <source>
        <dbReference type="Pfam" id="PF01425"/>
    </source>
</evidence>
<organism evidence="2 3">
    <name type="scientific">Paracoccus onubensis</name>
    <dbReference type="NCBI Taxonomy" id="1675788"/>
    <lineage>
        <taxon>Bacteria</taxon>
        <taxon>Pseudomonadati</taxon>
        <taxon>Pseudomonadota</taxon>
        <taxon>Alphaproteobacteria</taxon>
        <taxon>Rhodobacterales</taxon>
        <taxon>Paracoccaceae</taxon>
        <taxon>Paracoccus</taxon>
    </lineage>
</organism>
<dbReference type="PROSITE" id="PS00571">
    <property type="entry name" value="AMIDASES"/>
    <property type="match status" value="1"/>
</dbReference>
<dbReference type="Gene3D" id="3.90.1300.10">
    <property type="entry name" value="Amidase signature (AS) domain"/>
    <property type="match status" value="1"/>
</dbReference>
<feature type="domain" description="Amidase" evidence="1">
    <location>
        <begin position="27"/>
        <end position="430"/>
    </location>
</feature>
<sequence length="445" mass="46876">MDWLKATAVQQGRAIMAGLLDPLDQAEAYLAAAKTHPDGWRIYARLTEARARSEAIAAHDRARSELRRGLLDGVSISWKDNIDSGGTATEAGSRLLESRVPAHDATILAQAAREGLVCLGKTHMTELAFSGLGLNPTTATPPNAGDPARAPGGSSSGAAVSVALGLAAAAIGSDTGGSIRLPAAWNDIVGFMPTHGALSSKGVVPLCRRFDVAGPLARSVEDCAEIMAVLTGNAVTDLKGASAKGLRLMVLDGAPFEDAEEGAVAAFTDAIERLARAGARITHARLDSAAQILKLAPLIFAPEAYGIWRAQIEDAPELMHKPVLDRFRGGGQVSAADYIAAWEKLTRLRRKWGAKVAGFDAILLPSCAILPPDARRLEEDEEYFVRANQLALRNTRLGNMLGLPAASLPTGQRGCGIMALGHAGRDRHLLRILAGMEHALAVRQA</sequence>
<proteinExistence type="predicted"/>
<protein>
    <submittedName>
        <fullName evidence="2">Amidase</fullName>
    </submittedName>
</protein>
<name>A0A418SM59_9RHOB</name>